<feature type="transmembrane region" description="Helical" evidence="7">
    <location>
        <begin position="438"/>
        <end position="461"/>
    </location>
</feature>
<feature type="transmembrane region" description="Helical" evidence="7">
    <location>
        <begin position="334"/>
        <end position="355"/>
    </location>
</feature>
<keyword evidence="4 7" id="KW-0812">Transmembrane</keyword>
<feature type="transmembrane region" description="Helical" evidence="7">
    <location>
        <begin position="132"/>
        <end position="152"/>
    </location>
</feature>
<dbReference type="RefSeq" id="XP_038078211.1">
    <property type="nucleotide sequence ID" value="XM_038222283.1"/>
</dbReference>
<feature type="transmembrane region" description="Helical" evidence="7">
    <location>
        <begin position="301"/>
        <end position="322"/>
    </location>
</feature>
<feature type="transmembrane region" description="Helical" evidence="7">
    <location>
        <begin position="203"/>
        <end position="221"/>
    </location>
</feature>
<evidence type="ECO:0000256" key="6">
    <source>
        <dbReference type="ARBA" id="ARBA00023136"/>
    </source>
</evidence>
<evidence type="ECO:0000256" key="1">
    <source>
        <dbReference type="ARBA" id="ARBA00004141"/>
    </source>
</evidence>
<evidence type="ECO:0000256" key="3">
    <source>
        <dbReference type="ARBA" id="ARBA00022448"/>
    </source>
</evidence>
<dbReference type="RefSeq" id="XP_038078210.1">
    <property type="nucleotide sequence ID" value="XM_038222282.1"/>
</dbReference>
<dbReference type="OrthoDB" id="1856718at2759"/>
<keyword evidence="5 7" id="KW-1133">Transmembrane helix</keyword>
<keyword evidence="3" id="KW-0813">Transport</keyword>
<comment type="similarity">
    <text evidence="2">Belongs to the SLC29A/ENT transporter (TC 2.A.57) family.</text>
</comment>
<proteinExistence type="inferred from homology"/>
<keyword evidence="6 7" id="KW-0472">Membrane</keyword>
<dbReference type="Gene3D" id="1.20.1250.20">
    <property type="entry name" value="MFS general substrate transporter like domains"/>
    <property type="match status" value="1"/>
</dbReference>
<dbReference type="OMA" id="VILIMPH"/>
<evidence type="ECO:0000313" key="9">
    <source>
        <dbReference type="Proteomes" id="UP000887568"/>
    </source>
</evidence>
<feature type="transmembrane region" description="Helical" evidence="7">
    <location>
        <begin position="227"/>
        <end position="248"/>
    </location>
</feature>
<evidence type="ECO:0000313" key="8">
    <source>
        <dbReference type="EnsemblMetazoa" id="XP_038078212.1"/>
    </source>
</evidence>
<evidence type="ECO:0000256" key="2">
    <source>
        <dbReference type="ARBA" id="ARBA00007965"/>
    </source>
</evidence>
<name>A0A914BRS3_PATMI</name>
<feature type="transmembrane region" description="Helical" evidence="7">
    <location>
        <begin position="402"/>
        <end position="426"/>
    </location>
</feature>
<dbReference type="RefSeq" id="XP_038078212.1">
    <property type="nucleotide sequence ID" value="XM_038222284.1"/>
</dbReference>
<dbReference type="Proteomes" id="UP000887568">
    <property type="component" value="Unplaced"/>
</dbReference>
<evidence type="ECO:0000256" key="7">
    <source>
        <dbReference type="SAM" id="Phobius"/>
    </source>
</evidence>
<keyword evidence="9" id="KW-1185">Reference proteome</keyword>
<reference evidence="8" key="1">
    <citation type="submission" date="2022-11" db="UniProtKB">
        <authorList>
            <consortium name="EnsemblMetazoa"/>
        </authorList>
    </citation>
    <scope>IDENTIFICATION</scope>
</reference>
<dbReference type="InterPro" id="IPR036259">
    <property type="entry name" value="MFS_trans_sf"/>
</dbReference>
<sequence>METPEVNTNGLAVQYDAVESDEEESDHLLKNSSLSSAVVEDAPHDRSPSSFKAVYLIFFLLGVCSVLPWNMFITAKSYFAYKFRNVTGNGTEDSALDSSFEGYFSVAAMVPSIIFQLLNLALQHRISLQTRIIVPLLGMLALFVVTTIFAKVDTDEWQITFFAVCISTVVLINVCAAVYQGSVFGLAGILPKRYMQAIMSGQGMGGILPSIISIISTAATSDEDSSGFIYFLFSVVCILITILAFLMLPRNKYASYFLNKYAEMTKIKSRELESTESFEKVARHERPPFGLIFWKIKVPAIMVLLVFAVTLGLFPGTLAYGAAMNADNKNWAKYFSPVACFLVFNTMDFTGRTLAGIQWPKPNHMPLISLLVLLRLVFFPLFAFCNLHITDHPTTVFFNNDAYFIVFNVLFGLSNGYLGSLLMIYGPKFVDVKHSETAGVMMSLFLAAGLAVGSVISVLFLKIV</sequence>
<dbReference type="SUPFAM" id="SSF103473">
    <property type="entry name" value="MFS general substrate transporter"/>
    <property type="match status" value="1"/>
</dbReference>
<dbReference type="PANTHER" id="PTHR10332">
    <property type="entry name" value="EQUILIBRATIVE NUCLEOSIDE TRANSPORTER"/>
    <property type="match status" value="1"/>
</dbReference>
<evidence type="ECO:0000256" key="5">
    <source>
        <dbReference type="ARBA" id="ARBA00022989"/>
    </source>
</evidence>
<feature type="transmembrane region" description="Helical" evidence="7">
    <location>
        <begin position="102"/>
        <end position="120"/>
    </location>
</feature>
<dbReference type="PIRSF" id="PIRSF016379">
    <property type="entry name" value="ENT"/>
    <property type="match status" value="1"/>
</dbReference>
<dbReference type="EnsemblMetazoa" id="XM_038222284.1">
    <property type="protein sequence ID" value="XP_038078212.1"/>
    <property type="gene ID" value="LOC119745733"/>
</dbReference>
<evidence type="ECO:0000256" key="4">
    <source>
        <dbReference type="ARBA" id="ARBA00022692"/>
    </source>
</evidence>
<feature type="transmembrane region" description="Helical" evidence="7">
    <location>
        <begin position="367"/>
        <end position="390"/>
    </location>
</feature>
<feature type="transmembrane region" description="Helical" evidence="7">
    <location>
        <begin position="53"/>
        <end position="73"/>
    </location>
</feature>
<dbReference type="GO" id="GO:0015213">
    <property type="term" value="F:uridine transmembrane transporter activity"/>
    <property type="evidence" value="ECO:0007669"/>
    <property type="project" value="UniProtKB-ARBA"/>
</dbReference>
<dbReference type="AlphaFoldDB" id="A0A914BRS3"/>
<dbReference type="GO" id="GO:0005886">
    <property type="term" value="C:plasma membrane"/>
    <property type="evidence" value="ECO:0007669"/>
    <property type="project" value="TreeGrafter"/>
</dbReference>
<organism evidence="8 9">
    <name type="scientific">Patiria miniata</name>
    <name type="common">Bat star</name>
    <name type="synonym">Asterina miniata</name>
    <dbReference type="NCBI Taxonomy" id="46514"/>
    <lineage>
        <taxon>Eukaryota</taxon>
        <taxon>Metazoa</taxon>
        <taxon>Echinodermata</taxon>
        <taxon>Eleutherozoa</taxon>
        <taxon>Asterozoa</taxon>
        <taxon>Asteroidea</taxon>
        <taxon>Valvatacea</taxon>
        <taxon>Valvatida</taxon>
        <taxon>Asterinidae</taxon>
        <taxon>Patiria</taxon>
    </lineage>
</organism>
<feature type="transmembrane region" description="Helical" evidence="7">
    <location>
        <begin position="158"/>
        <end position="191"/>
    </location>
</feature>
<accession>A0A914BRS3</accession>
<dbReference type="InterPro" id="IPR002259">
    <property type="entry name" value="Eqnu_transpt"/>
</dbReference>
<dbReference type="Pfam" id="PF01733">
    <property type="entry name" value="Nucleoside_tran"/>
    <property type="match status" value="1"/>
</dbReference>
<protein>
    <recommendedName>
        <fullName evidence="10">Equilibrative nucleoside transporter 1</fullName>
    </recommendedName>
</protein>
<comment type="subcellular location">
    <subcellularLocation>
        <location evidence="1">Membrane</location>
        <topology evidence="1">Multi-pass membrane protein</topology>
    </subcellularLocation>
</comment>
<dbReference type="InterPro" id="IPR034764">
    <property type="entry name" value="ENT1/ENT2"/>
</dbReference>
<dbReference type="GeneID" id="119745733"/>
<dbReference type="NCBIfam" id="TIGR00939">
    <property type="entry name" value="2a57"/>
    <property type="match status" value="1"/>
</dbReference>
<evidence type="ECO:0008006" key="10">
    <source>
        <dbReference type="Google" id="ProtNLM"/>
    </source>
</evidence>
<dbReference type="PRINTS" id="PR01130">
    <property type="entry name" value="DERENTRNSPRT"/>
</dbReference>
<dbReference type="EnsemblMetazoa" id="XM_038222282.1">
    <property type="protein sequence ID" value="XP_038078210.1"/>
    <property type="gene ID" value="LOC119745733"/>
</dbReference>
<dbReference type="PANTHER" id="PTHR10332:SF88">
    <property type="entry name" value="EQUILIBRATIVE NUCLEOSIDE TRANSPORTER 1, ISOFORM A"/>
    <property type="match status" value="1"/>
</dbReference>
<dbReference type="EnsemblMetazoa" id="XM_038222283.1">
    <property type="protein sequence ID" value="XP_038078211.1"/>
    <property type="gene ID" value="LOC119745733"/>
</dbReference>